<evidence type="ECO:0000313" key="3">
    <source>
        <dbReference type="EMBL" id="MBB3008095.1"/>
    </source>
</evidence>
<feature type="transmembrane region" description="Helical" evidence="1">
    <location>
        <begin position="327"/>
        <end position="349"/>
    </location>
</feature>
<keyword evidence="1" id="KW-1133">Transmembrane helix</keyword>
<dbReference type="GO" id="GO:0000271">
    <property type="term" value="P:polysaccharide biosynthetic process"/>
    <property type="evidence" value="ECO:0007669"/>
    <property type="project" value="TreeGrafter"/>
</dbReference>
<feature type="transmembrane region" description="Helical" evidence="1">
    <location>
        <begin position="63"/>
        <end position="83"/>
    </location>
</feature>
<feature type="transmembrane region" description="Helical" evidence="1">
    <location>
        <begin position="176"/>
        <end position="193"/>
    </location>
</feature>
<feature type="transmembrane region" description="Helical" evidence="1">
    <location>
        <begin position="21"/>
        <end position="43"/>
    </location>
</feature>
<comment type="caution">
    <text evidence="3">The sequence shown here is derived from an EMBL/GenBank/DDBJ whole genome shotgun (WGS) entry which is preliminary data.</text>
</comment>
<dbReference type="GO" id="GO:0016020">
    <property type="term" value="C:membrane"/>
    <property type="evidence" value="ECO:0007669"/>
    <property type="project" value="TreeGrafter"/>
</dbReference>
<feature type="transmembrane region" description="Helical" evidence="1">
    <location>
        <begin position="149"/>
        <end position="169"/>
    </location>
</feature>
<keyword evidence="4" id="KW-1185">Reference proteome</keyword>
<feature type="domain" description="Acyltransferase 3" evidence="2">
    <location>
        <begin position="19"/>
        <end position="340"/>
    </location>
</feature>
<feature type="transmembrane region" description="Helical" evidence="1">
    <location>
        <begin position="103"/>
        <end position="122"/>
    </location>
</feature>
<proteinExistence type="predicted"/>
<dbReference type="EMBL" id="JACHWF010000003">
    <property type="protein sequence ID" value="MBB3008095.1"/>
    <property type="molecule type" value="Genomic_DNA"/>
</dbReference>
<feature type="transmembrane region" description="Helical" evidence="1">
    <location>
        <begin position="199"/>
        <end position="218"/>
    </location>
</feature>
<dbReference type="PANTHER" id="PTHR23028:SF53">
    <property type="entry name" value="ACYL_TRANSF_3 DOMAIN-CONTAINING PROTEIN"/>
    <property type="match status" value="1"/>
</dbReference>
<sequence length="378" mass="43357">MTISPWQIRIRDSELRFSNIDALRAIAALLVLWMHASEVFIYLVREKDAGGEWVYRLSDIFDFGRIGVVSFFAISGFVVPMSLKGPASATELKLFAIGRFFRLYPAFWVSIVPGAVTFYWIWGKSFTIWDLLLNFTMMPEWLGALPAEGLYWTLQIEMVFYAICAILFWMDWIRNADRLFQVCFTFFIGYALLRDKAYAINLAHLSIMFFGALCRQLVSMNDGIGRRRLLRAIGLYASLWLIFIPAYGVVAIMLGKYDYSVSRFFLAYGIGILLFLLVLALPNLNAACLVWLGRISYSIYLLHPIVLFSLYWIIGRGYVPWMQALNLGVYVALCALITIVLAAVNFYLVEEPARRLGQRIKRRIRLQSQGDASLLRPN</sequence>
<gene>
    <name evidence="3" type="ORF">FHX61_002748</name>
</gene>
<evidence type="ECO:0000259" key="2">
    <source>
        <dbReference type="Pfam" id="PF01757"/>
    </source>
</evidence>
<feature type="transmembrane region" description="Helical" evidence="1">
    <location>
        <begin position="230"/>
        <end position="254"/>
    </location>
</feature>
<dbReference type="InterPro" id="IPR002656">
    <property type="entry name" value="Acyl_transf_3_dom"/>
</dbReference>
<evidence type="ECO:0000256" key="1">
    <source>
        <dbReference type="SAM" id="Phobius"/>
    </source>
</evidence>
<dbReference type="Proteomes" id="UP000578036">
    <property type="component" value="Unassembled WGS sequence"/>
</dbReference>
<dbReference type="RefSeq" id="WP_092313570.1">
    <property type="nucleotide sequence ID" value="NZ_FMAD01000007.1"/>
</dbReference>
<feature type="transmembrane region" description="Helical" evidence="1">
    <location>
        <begin position="266"/>
        <end position="292"/>
    </location>
</feature>
<accession>A0A7W4VBX4</accession>
<name>A0A7W4VBX4_9BURK</name>
<reference evidence="3 4" key="1">
    <citation type="submission" date="2020-08" db="EMBL/GenBank/DDBJ databases">
        <title>Genomic Encyclopedia of Type Strains, Phase IV (KMG-V): Genome sequencing to study the core and pangenomes of soil and plant-associated prokaryotes.</title>
        <authorList>
            <person name="Whitman W."/>
        </authorList>
    </citation>
    <scope>NUCLEOTIDE SEQUENCE [LARGE SCALE GENOMIC DNA]</scope>
    <source>
        <strain evidence="3 4">SLV-2362</strain>
    </source>
</reference>
<dbReference type="PANTHER" id="PTHR23028">
    <property type="entry name" value="ACETYLTRANSFERASE"/>
    <property type="match status" value="1"/>
</dbReference>
<keyword evidence="1" id="KW-0812">Transmembrane</keyword>
<evidence type="ECO:0000313" key="4">
    <source>
        <dbReference type="Proteomes" id="UP000578036"/>
    </source>
</evidence>
<dbReference type="InterPro" id="IPR050879">
    <property type="entry name" value="Acyltransferase_3"/>
</dbReference>
<dbReference type="AlphaFoldDB" id="A0A7W4VBX4"/>
<organism evidence="3 4">
    <name type="scientific">Cupriavidus alkaliphilus</name>
    <dbReference type="NCBI Taxonomy" id="942866"/>
    <lineage>
        <taxon>Bacteria</taxon>
        <taxon>Pseudomonadati</taxon>
        <taxon>Pseudomonadota</taxon>
        <taxon>Betaproteobacteria</taxon>
        <taxon>Burkholderiales</taxon>
        <taxon>Burkholderiaceae</taxon>
        <taxon>Cupriavidus</taxon>
    </lineage>
</organism>
<keyword evidence="1" id="KW-0472">Membrane</keyword>
<feature type="transmembrane region" description="Helical" evidence="1">
    <location>
        <begin position="299"/>
        <end position="315"/>
    </location>
</feature>
<dbReference type="Pfam" id="PF01757">
    <property type="entry name" value="Acyl_transf_3"/>
    <property type="match status" value="1"/>
</dbReference>
<protein>
    <submittedName>
        <fullName evidence="3">Peptidoglycan/LPS O-acetylase OafA/YrhL</fullName>
    </submittedName>
</protein>
<dbReference type="GO" id="GO:0016747">
    <property type="term" value="F:acyltransferase activity, transferring groups other than amino-acyl groups"/>
    <property type="evidence" value="ECO:0007669"/>
    <property type="project" value="InterPro"/>
</dbReference>